<dbReference type="InterPro" id="IPR013907">
    <property type="entry name" value="Sds3"/>
</dbReference>
<dbReference type="SMART" id="SM01401">
    <property type="entry name" value="Sds3"/>
    <property type="match status" value="1"/>
</dbReference>
<reference evidence="7 8" key="1">
    <citation type="submission" date="2019-07" db="EMBL/GenBank/DDBJ databases">
        <title>Draft genome assembly of a fouling barnacle, Amphibalanus amphitrite (Darwin, 1854): The first reference genome for Thecostraca.</title>
        <authorList>
            <person name="Kim W."/>
        </authorList>
    </citation>
    <scope>NUCLEOTIDE SEQUENCE [LARGE SCALE GENOMIC DNA]</scope>
    <source>
        <strain evidence="7">SNU_AA5</strain>
        <tissue evidence="7">Soma without cirri and trophi</tissue>
    </source>
</reference>
<dbReference type="AlphaFoldDB" id="A0A6A4VXF6"/>
<evidence type="ECO:0000256" key="2">
    <source>
        <dbReference type="ARBA" id="ARBA00022491"/>
    </source>
</evidence>
<keyword evidence="8" id="KW-1185">Reference proteome</keyword>
<gene>
    <name evidence="7" type="primary">SUDS3</name>
    <name evidence="7" type="ORF">FJT64_007794</name>
</gene>
<sequence>MASPRSPFLSSHVEDCDMDDQSDEGDGDGQPVGSNDEDTDDASETESQHRPEGEITEIKERIYLDKLANLKAQLQQLAEGTHPEYNKKLKRLDNQHKERIRLTELWFNYERKLFESECERDRRALTRELEERRTELRESLIAELEDKRRLVEMERASMEITGDSMDMKPPPTRKLRRRPNDPVPAQEKRRKPVSNQLNFQLDEKQMEDDLRLIAKGKLPTQQPAKKSSFMPESSVSPAAAAVNSEIRIEDNKLFLERKWFHRGQPVYVESRDNSRYSAVISAISADAVWVRKTADNSKARIYLSHLQRGKCSIKRRAS</sequence>
<keyword evidence="3" id="KW-0805">Transcription regulation</keyword>
<dbReference type="GO" id="GO:0010468">
    <property type="term" value="P:regulation of gene expression"/>
    <property type="evidence" value="ECO:0007669"/>
    <property type="project" value="UniProtKB-ARBA"/>
</dbReference>
<evidence type="ECO:0000256" key="3">
    <source>
        <dbReference type="ARBA" id="ARBA00023015"/>
    </source>
</evidence>
<evidence type="ECO:0000256" key="5">
    <source>
        <dbReference type="ARBA" id="ARBA00023242"/>
    </source>
</evidence>
<evidence type="ECO:0000256" key="4">
    <source>
        <dbReference type="ARBA" id="ARBA00023163"/>
    </source>
</evidence>
<evidence type="ECO:0000313" key="7">
    <source>
        <dbReference type="EMBL" id="KAF0294548.1"/>
    </source>
</evidence>
<evidence type="ECO:0000256" key="1">
    <source>
        <dbReference type="ARBA" id="ARBA00004123"/>
    </source>
</evidence>
<keyword evidence="4" id="KW-0804">Transcription</keyword>
<name>A0A6A4VXF6_AMPAM</name>
<evidence type="ECO:0000313" key="8">
    <source>
        <dbReference type="Proteomes" id="UP000440578"/>
    </source>
</evidence>
<feature type="region of interest" description="Disordered" evidence="6">
    <location>
        <begin position="1"/>
        <end position="57"/>
    </location>
</feature>
<evidence type="ECO:0000256" key="6">
    <source>
        <dbReference type="SAM" id="MobiDB-lite"/>
    </source>
</evidence>
<feature type="compositionally biased region" description="Acidic residues" evidence="6">
    <location>
        <begin position="16"/>
        <end position="27"/>
    </location>
</feature>
<feature type="compositionally biased region" description="Acidic residues" evidence="6">
    <location>
        <begin position="35"/>
        <end position="44"/>
    </location>
</feature>
<keyword evidence="5" id="KW-0539">Nucleus</keyword>
<proteinExistence type="predicted"/>
<comment type="caution">
    <text evidence="7">The sequence shown here is derived from an EMBL/GenBank/DDBJ whole genome shotgun (WGS) entry which is preliminary data.</text>
</comment>
<organism evidence="7 8">
    <name type="scientific">Amphibalanus amphitrite</name>
    <name type="common">Striped barnacle</name>
    <name type="synonym">Balanus amphitrite</name>
    <dbReference type="NCBI Taxonomy" id="1232801"/>
    <lineage>
        <taxon>Eukaryota</taxon>
        <taxon>Metazoa</taxon>
        <taxon>Ecdysozoa</taxon>
        <taxon>Arthropoda</taxon>
        <taxon>Crustacea</taxon>
        <taxon>Multicrustacea</taxon>
        <taxon>Cirripedia</taxon>
        <taxon>Thoracica</taxon>
        <taxon>Thoracicalcarea</taxon>
        <taxon>Balanomorpha</taxon>
        <taxon>Balanoidea</taxon>
        <taxon>Balanidae</taxon>
        <taxon>Amphibalaninae</taxon>
        <taxon>Amphibalanus</taxon>
    </lineage>
</organism>
<dbReference type="EMBL" id="VIIS01001679">
    <property type="protein sequence ID" value="KAF0294548.1"/>
    <property type="molecule type" value="Genomic_DNA"/>
</dbReference>
<dbReference type="GO" id="GO:0005654">
    <property type="term" value="C:nucleoplasm"/>
    <property type="evidence" value="ECO:0007669"/>
    <property type="project" value="UniProtKB-ARBA"/>
</dbReference>
<feature type="region of interest" description="Disordered" evidence="6">
    <location>
        <begin position="162"/>
        <end position="192"/>
    </location>
</feature>
<dbReference type="PANTHER" id="PTHR21964">
    <property type="entry name" value="BREAST CANCER METASTASIS-SUPPRESSOR 1"/>
    <property type="match status" value="1"/>
</dbReference>
<keyword evidence="2" id="KW-0678">Repressor</keyword>
<dbReference type="Pfam" id="PF08598">
    <property type="entry name" value="Sds3"/>
    <property type="match status" value="1"/>
</dbReference>
<dbReference type="Proteomes" id="UP000440578">
    <property type="component" value="Unassembled WGS sequence"/>
</dbReference>
<comment type="subcellular location">
    <subcellularLocation>
        <location evidence="1">Nucleus</location>
    </subcellularLocation>
</comment>
<feature type="compositionally biased region" description="Basic and acidic residues" evidence="6">
    <location>
        <begin position="46"/>
        <end position="57"/>
    </location>
</feature>
<dbReference type="OrthoDB" id="70376at2759"/>
<accession>A0A6A4VXF6</accession>
<protein>
    <submittedName>
        <fullName evidence="7">Sin3 histone deacetylase corepressor complex component SDS3</fullName>
    </submittedName>
</protein>